<feature type="transmembrane region" description="Helical" evidence="7">
    <location>
        <begin position="458"/>
        <end position="478"/>
    </location>
</feature>
<sequence length="520" mass="54368">MDPIVATLVILVLAVIAFVSNRIPLGIVAIGVSLALYFTGVLTINEALAGFGDPTVLFIAGLFVVSEALDATGITAWAGQKVIARAGTKRRTLLLVVGLLVAVVAAVISVNGAVAAMLPLVVVVAARAEIVPSHLLMPLAFAASAGSMLLLTGTPVNIIVSEFAATSSAGREFGYFEFALVGIPLVIVTVLYLTLFSHRLLPKRESATMPLDLVRHARILRQQYSLSLDTSMLVGPTNGVTEVVVAPRSPLIGAKIFPGMATPTGDLVVLAARRGETLLKGDIRVQAGDALLMQGGWDDLARHAEETGILPVHSPQELRRAVPLGKGAKRTLWVVAAMVVLLATGVVPPAVAALLAACALVLLRVVRVPQAYQSISWTTIVLIAGMIPLSTAFTKTGAADLIASWLLRLIGDASPSVALLVLCLLTLVLGQLISNSATVLIVAPIALSVAATMGVSPLPFLMALAVVAAAALLTPVATPANLMVMEPAGYRFGDYWKLGLPLAIFFLLIGVFYVPLIWHF</sequence>
<dbReference type="SUPFAM" id="SSF116726">
    <property type="entry name" value="TrkA C-terminal domain-like"/>
    <property type="match status" value="1"/>
</dbReference>
<organism evidence="9 10">
    <name type="scientific">Microbacterium alkaliflavum</name>
    <dbReference type="NCBI Taxonomy" id="3248839"/>
    <lineage>
        <taxon>Bacteria</taxon>
        <taxon>Bacillati</taxon>
        <taxon>Actinomycetota</taxon>
        <taxon>Actinomycetes</taxon>
        <taxon>Micrococcales</taxon>
        <taxon>Microbacteriaceae</taxon>
        <taxon>Microbacterium</taxon>
    </lineage>
</organism>
<evidence type="ECO:0000259" key="8">
    <source>
        <dbReference type="Pfam" id="PF03600"/>
    </source>
</evidence>
<feature type="transmembrane region" description="Helical" evidence="7">
    <location>
        <begin position="173"/>
        <end position="195"/>
    </location>
</feature>
<feature type="transmembrane region" description="Helical" evidence="7">
    <location>
        <begin position="498"/>
        <end position="518"/>
    </location>
</feature>
<dbReference type="Gene3D" id="3.30.70.1450">
    <property type="entry name" value="Regulator of K+ conductance, C-terminal domain"/>
    <property type="match status" value="1"/>
</dbReference>
<feature type="transmembrane region" description="Helical" evidence="7">
    <location>
        <begin position="433"/>
        <end position="451"/>
    </location>
</feature>
<dbReference type="InterPro" id="IPR036721">
    <property type="entry name" value="RCK_C_sf"/>
</dbReference>
<evidence type="ECO:0000256" key="7">
    <source>
        <dbReference type="SAM" id="Phobius"/>
    </source>
</evidence>
<feature type="transmembrane region" description="Helical" evidence="7">
    <location>
        <begin position="27"/>
        <end position="44"/>
    </location>
</feature>
<keyword evidence="6 7" id="KW-0472">Membrane</keyword>
<evidence type="ECO:0000313" key="9">
    <source>
        <dbReference type="EMBL" id="MFH8252247.1"/>
    </source>
</evidence>
<feature type="transmembrane region" description="Helical" evidence="7">
    <location>
        <begin position="375"/>
        <end position="393"/>
    </location>
</feature>
<evidence type="ECO:0000256" key="6">
    <source>
        <dbReference type="ARBA" id="ARBA00023136"/>
    </source>
</evidence>
<proteinExistence type="predicted"/>
<evidence type="ECO:0000256" key="4">
    <source>
        <dbReference type="ARBA" id="ARBA00022737"/>
    </source>
</evidence>
<dbReference type="InterPro" id="IPR051679">
    <property type="entry name" value="DASS-Related_Transporters"/>
</dbReference>
<dbReference type="Pfam" id="PF03600">
    <property type="entry name" value="CitMHS"/>
    <property type="match status" value="1"/>
</dbReference>
<reference evidence="9 10" key="1">
    <citation type="submission" date="2024-09" db="EMBL/GenBank/DDBJ databases">
        <authorList>
            <person name="Pan X."/>
        </authorList>
    </citation>
    <scope>NUCLEOTIDE SEQUENCE [LARGE SCALE GENOMIC DNA]</scope>
    <source>
        <strain evidence="9 10">B2969</strain>
    </source>
</reference>
<gene>
    <name evidence="9" type="ORF">ACH3VR_17915</name>
</gene>
<dbReference type="RefSeq" id="WP_397557678.1">
    <property type="nucleotide sequence ID" value="NZ_JBIQWL010000008.1"/>
</dbReference>
<keyword evidence="4" id="KW-0677">Repeat</keyword>
<protein>
    <submittedName>
        <fullName evidence="9">SLC13 family permease</fullName>
    </submittedName>
</protein>
<dbReference type="EMBL" id="JBIQWL010000008">
    <property type="protein sequence ID" value="MFH8252247.1"/>
    <property type="molecule type" value="Genomic_DNA"/>
</dbReference>
<dbReference type="PANTHER" id="PTHR43652">
    <property type="entry name" value="BASIC AMINO ACID ANTIPORTER YFCC-RELATED"/>
    <property type="match status" value="1"/>
</dbReference>
<dbReference type="PANTHER" id="PTHR43652:SF2">
    <property type="entry name" value="BASIC AMINO ACID ANTIPORTER YFCC-RELATED"/>
    <property type="match status" value="1"/>
</dbReference>
<evidence type="ECO:0000256" key="2">
    <source>
        <dbReference type="ARBA" id="ARBA00022448"/>
    </source>
</evidence>
<keyword evidence="10" id="KW-1185">Reference proteome</keyword>
<feature type="transmembrane region" description="Helical" evidence="7">
    <location>
        <begin position="93"/>
        <end position="123"/>
    </location>
</feature>
<name>A0ABW7QDG5_9MICO</name>
<feature type="transmembrane region" description="Helical" evidence="7">
    <location>
        <begin position="332"/>
        <end position="363"/>
    </location>
</feature>
<feature type="transmembrane region" description="Helical" evidence="7">
    <location>
        <begin position="135"/>
        <end position="153"/>
    </location>
</feature>
<comment type="subcellular location">
    <subcellularLocation>
        <location evidence="1">Membrane</location>
        <topology evidence="1">Multi-pass membrane protein</topology>
    </subcellularLocation>
</comment>
<feature type="transmembrane region" description="Helical" evidence="7">
    <location>
        <begin position="56"/>
        <end position="78"/>
    </location>
</feature>
<comment type="caution">
    <text evidence="9">The sequence shown here is derived from an EMBL/GenBank/DDBJ whole genome shotgun (WGS) entry which is preliminary data.</text>
</comment>
<evidence type="ECO:0000313" key="10">
    <source>
        <dbReference type="Proteomes" id="UP001610861"/>
    </source>
</evidence>
<evidence type="ECO:0000256" key="1">
    <source>
        <dbReference type="ARBA" id="ARBA00004141"/>
    </source>
</evidence>
<feature type="transmembrane region" description="Helical" evidence="7">
    <location>
        <begin position="405"/>
        <end position="427"/>
    </location>
</feature>
<evidence type="ECO:0000256" key="5">
    <source>
        <dbReference type="ARBA" id="ARBA00022989"/>
    </source>
</evidence>
<dbReference type="Proteomes" id="UP001610861">
    <property type="component" value="Unassembled WGS sequence"/>
</dbReference>
<keyword evidence="5 7" id="KW-1133">Transmembrane helix</keyword>
<accession>A0ABW7QDG5</accession>
<keyword evidence="2" id="KW-0813">Transport</keyword>
<dbReference type="InterPro" id="IPR004680">
    <property type="entry name" value="Cit_transptr-like_dom"/>
</dbReference>
<keyword evidence="3 7" id="KW-0812">Transmembrane</keyword>
<feature type="domain" description="Citrate transporter-like" evidence="8">
    <location>
        <begin position="16"/>
        <end position="439"/>
    </location>
</feature>
<evidence type="ECO:0000256" key="3">
    <source>
        <dbReference type="ARBA" id="ARBA00022692"/>
    </source>
</evidence>